<accession>A0AA97PJX1</accession>
<dbReference type="AlphaFoldDB" id="A0AA97PJX1"/>
<sequence>MAFKRRSLSLFMQGIIQRAPPSTTTADQANAALAGASDSNSPASTRWTSTSKRVCTEYVCEDLLSDPTCIRGNTTWDVHALARIFHRNFAYQL</sequence>
<reference evidence="1" key="1">
    <citation type="journal article" date="2012" name="PLoS Genet.">
        <title>Comparative analysis of the genomes of two field isolates of the rice blast fungus Magnaporthe oryzae.</title>
        <authorList>
            <person name="Xue M."/>
            <person name="Yang J."/>
            <person name="Li Z."/>
            <person name="Hu S."/>
            <person name="Yao N."/>
            <person name="Dean R.A."/>
            <person name="Zhao W."/>
            <person name="Shen M."/>
            <person name="Zhang H."/>
            <person name="Li C."/>
            <person name="Liu L."/>
            <person name="Cao L."/>
            <person name="Xu X."/>
            <person name="Xing Y."/>
            <person name="Hsiang T."/>
            <person name="Zhang Z."/>
            <person name="Xu J.R."/>
            <person name="Peng Y.L."/>
        </authorList>
    </citation>
    <scope>NUCLEOTIDE SEQUENCE</scope>
    <source>
        <strain evidence="1">Y34</strain>
    </source>
</reference>
<organism evidence="1">
    <name type="scientific">Pyricularia oryzae (strain Y34)</name>
    <name type="common">Rice blast fungus</name>
    <name type="synonym">Magnaporthe oryzae</name>
    <dbReference type="NCBI Taxonomy" id="1143189"/>
    <lineage>
        <taxon>Eukaryota</taxon>
        <taxon>Fungi</taxon>
        <taxon>Dikarya</taxon>
        <taxon>Ascomycota</taxon>
        <taxon>Pezizomycotina</taxon>
        <taxon>Sordariomycetes</taxon>
        <taxon>Sordariomycetidae</taxon>
        <taxon>Magnaporthales</taxon>
        <taxon>Pyriculariaceae</taxon>
        <taxon>Pyricularia</taxon>
    </lineage>
</organism>
<gene>
    <name evidence="1" type="ORF">OOU_Y34scaffold00594g10</name>
</gene>
<name>A0AA97PJX1_PYRO3</name>
<evidence type="ECO:0000313" key="1">
    <source>
        <dbReference type="EMBL" id="ELQ37426.1"/>
    </source>
</evidence>
<proteinExistence type="predicted"/>
<protein>
    <submittedName>
        <fullName evidence="1">Uncharacterized protein</fullName>
    </submittedName>
</protein>
<dbReference type="EMBL" id="JH794032">
    <property type="protein sequence ID" value="ELQ37426.1"/>
    <property type="molecule type" value="Genomic_DNA"/>
</dbReference>
<dbReference type="Proteomes" id="UP000011086">
    <property type="component" value="Unassembled WGS sequence"/>
</dbReference>